<keyword evidence="1" id="KW-0167">Capsid protein</keyword>
<name>A0A420WGU9_9PROT</name>
<protein>
    <submittedName>
        <fullName evidence="1">P22 coat protein Gp5</fullName>
    </submittedName>
</protein>
<dbReference type="AlphaFoldDB" id="A0A420WGU9"/>
<dbReference type="EMBL" id="RBIG01000002">
    <property type="protein sequence ID" value="RKQ70213.1"/>
    <property type="molecule type" value="Genomic_DNA"/>
</dbReference>
<comment type="caution">
    <text evidence="1">The sequence shown here is derived from an EMBL/GenBank/DDBJ whole genome shotgun (WGS) entry which is preliminary data.</text>
</comment>
<sequence length="396" mass="41442">MANSLGAYNATFFAQEALIQLEKALGLASRVYRGYEAERASYGLGDTVNVPVPSSFAAQDHAPGSGSSAQDIDAGTVPIRLDRHKEVKFAVSDRDLAYASERIIDDHLRPAAYALADAIDQDLCGLYRYVPWAVDVTGSAGAGWVTSPRRRLRELLVPVDDGNLHLMVDPAIEQDFLGLDIFHAALVTGGTANQDALLRGSLGTRFGAEIFVNQNVRPHASGTLIATGSDTDGVLDGAVAQGAASLAVDGFASGATVKAGDSFVIEGHAQRYVVTADATLADGSGTFAIHPAAVTDYANGAIVSFEDGTGSAAGSFSANLMFHRNFAALVLAPLPATGDGRGAQIESITDPVTGLSLRARMWYDGDTATNYVALDVLYGLTVLDGNLAVRLRRPLA</sequence>
<dbReference type="Proteomes" id="UP000277424">
    <property type="component" value="Unassembled WGS sequence"/>
</dbReference>
<dbReference type="OrthoDB" id="1867599at2"/>
<evidence type="ECO:0000313" key="2">
    <source>
        <dbReference type="Proteomes" id="UP000277424"/>
    </source>
</evidence>
<dbReference type="RefSeq" id="WP_121219872.1">
    <property type="nucleotide sequence ID" value="NZ_RBIG01000002.1"/>
</dbReference>
<accession>A0A420WGU9</accession>
<keyword evidence="1" id="KW-0946">Virion</keyword>
<gene>
    <name evidence="1" type="ORF">BCL74_2154</name>
</gene>
<reference evidence="1 2" key="1">
    <citation type="submission" date="2018-10" db="EMBL/GenBank/DDBJ databases">
        <title>Comparative analysis of microorganisms from saline springs in Andes Mountain Range, Colombia.</title>
        <authorList>
            <person name="Rubin E."/>
        </authorList>
    </citation>
    <scope>NUCLEOTIDE SEQUENCE [LARGE SCALE GENOMIC DNA]</scope>
    <source>
        <strain evidence="1 2">USBA 36</strain>
    </source>
</reference>
<evidence type="ECO:0000313" key="1">
    <source>
        <dbReference type="EMBL" id="RKQ70213.1"/>
    </source>
</evidence>
<organism evidence="1 2">
    <name type="scientific">Oceanibaculum indicum</name>
    <dbReference type="NCBI Taxonomy" id="526216"/>
    <lineage>
        <taxon>Bacteria</taxon>
        <taxon>Pseudomonadati</taxon>
        <taxon>Pseudomonadota</taxon>
        <taxon>Alphaproteobacteria</taxon>
        <taxon>Rhodospirillales</taxon>
        <taxon>Oceanibaculaceae</taxon>
        <taxon>Oceanibaculum</taxon>
    </lineage>
</organism>
<proteinExistence type="predicted"/>